<dbReference type="Proteomes" id="UP000663844">
    <property type="component" value="Unassembled WGS sequence"/>
</dbReference>
<reference evidence="2" key="1">
    <citation type="submission" date="2021-02" db="EMBL/GenBank/DDBJ databases">
        <authorList>
            <person name="Nowell W R."/>
        </authorList>
    </citation>
    <scope>NUCLEOTIDE SEQUENCE</scope>
</reference>
<dbReference type="EMBL" id="CAJOAZ010002403">
    <property type="protein sequence ID" value="CAF3925637.1"/>
    <property type="molecule type" value="Genomic_DNA"/>
</dbReference>
<dbReference type="EMBL" id="CAJNOG010000098">
    <property type="protein sequence ID" value="CAF0937786.1"/>
    <property type="molecule type" value="Genomic_DNA"/>
</dbReference>
<gene>
    <name evidence="2" type="ORF">JYZ213_LOCUS12547</name>
    <name evidence="3" type="ORF">OXD698_LOCUS25276</name>
</gene>
<comment type="caution">
    <text evidence="2">The sequence shown here is derived from an EMBL/GenBank/DDBJ whole genome shotgun (WGS) entry which is preliminary data.</text>
</comment>
<dbReference type="AlphaFoldDB" id="A0A814CBF6"/>
<evidence type="ECO:0000313" key="4">
    <source>
        <dbReference type="Proteomes" id="UP000663845"/>
    </source>
</evidence>
<protein>
    <submittedName>
        <fullName evidence="2">Uncharacterized protein</fullName>
    </submittedName>
</protein>
<evidence type="ECO:0000256" key="1">
    <source>
        <dbReference type="SAM" id="MobiDB-lite"/>
    </source>
</evidence>
<feature type="compositionally biased region" description="Polar residues" evidence="1">
    <location>
        <begin position="20"/>
        <end position="31"/>
    </location>
</feature>
<sequence length="83" mass="9125">MSTTAPSDRYPASATDRRGSNVNAGIDSSFTHDPAHRGSLAATELDSIHQTNSFKQAIQIQEEDNLELATKLKQLERAKELNK</sequence>
<proteinExistence type="predicted"/>
<accession>A0A814CBF6</accession>
<evidence type="ECO:0000313" key="3">
    <source>
        <dbReference type="EMBL" id="CAF3925637.1"/>
    </source>
</evidence>
<name>A0A814CBF6_9BILA</name>
<organism evidence="2 4">
    <name type="scientific">Adineta steineri</name>
    <dbReference type="NCBI Taxonomy" id="433720"/>
    <lineage>
        <taxon>Eukaryota</taxon>
        <taxon>Metazoa</taxon>
        <taxon>Spiralia</taxon>
        <taxon>Gnathifera</taxon>
        <taxon>Rotifera</taxon>
        <taxon>Eurotatoria</taxon>
        <taxon>Bdelloidea</taxon>
        <taxon>Adinetida</taxon>
        <taxon>Adinetidae</taxon>
        <taxon>Adineta</taxon>
    </lineage>
</organism>
<dbReference type="Proteomes" id="UP000663845">
    <property type="component" value="Unassembled WGS sequence"/>
</dbReference>
<evidence type="ECO:0000313" key="2">
    <source>
        <dbReference type="EMBL" id="CAF0937786.1"/>
    </source>
</evidence>
<feature type="region of interest" description="Disordered" evidence="1">
    <location>
        <begin position="1"/>
        <end position="35"/>
    </location>
</feature>